<evidence type="ECO:0000313" key="3">
    <source>
        <dbReference type="Proteomes" id="UP001479290"/>
    </source>
</evidence>
<dbReference type="AlphaFoldDB" id="A0AAW2AT34"/>
<feature type="compositionally biased region" description="Acidic residues" evidence="1">
    <location>
        <begin position="1"/>
        <end position="14"/>
    </location>
</feature>
<protein>
    <submittedName>
        <fullName evidence="2">Uncharacterized protein</fullName>
    </submittedName>
</protein>
<reference evidence="2 3" key="1">
    <citation type="submission" date="2024-05" db="EMBL/GenBank/DDBJ databases">
        <title>A high-quality chromosomal-level genome assembly of Topmouth culter (Culter alburnus).</title>
        <authorList>
            <person name="Zhao H."/>
        </authorList>
    </citation>
    <scope>NUCLEOTIDE SEQUENCE [LARGE SCALE GENOMIC DNA]</scope>
    <source>
        <strain evidence="2">CATC2023</strain>
        <tissue evidence="2">Muscle</tissue>
    </source>
</reference>
<feature type="non-terminal residue" evidence="2">
    <location>
        <position position="1"/>
    </location>
</feature>
<organism evidence="2 3">
    <name type="scientific">Culter alburnus</name>
    <name type="common">Topmouth culter</name>
    <dbReference type="NCBI Taxonomy" id="194366"/>
    <lineage>
        <taxon>Eukaryota</taxon>
        <taxon>Metazoa</taxon>
        <taxon>Chordata</taxon>
        <taxon>Craniata</taxon>
        <taxon>Vertebrata</taxon>
        <taxon>Euteleostomi</taxon>
        <taxon>Actinopterygii</taxon>
        <taxon>Neopterygii</taxon>
        <taxon>Teleostei</taxon>
        <taxon>Ostariophysi</taxon>
        <taxon>Cypriniformes</taxon>
        <taxon>Xenocyprididae</taxon>
        <taxon>Xenocypridinae</taxon>
        <taxon>Culter</taxon>
    </lineage>
</organism>
<dbReference type="EMBL" id="JAWDJR010000003">
    <property type="protein sequence ID" value="KAK9976876.1"/>
    <property type="molecule type" value="Genomic_DNA"/>
</dbReference>
<evidence type="ECO:0000256" key="1">
    <source>
        <dbReference type="SAM" id="MobiDB-lite"/>
    </source>
</evidence>
<name>A0AAW2AT34_CULAL</name>
<keyword evidence="3" id="KW-1185">Reference proteome</keyword>
<evidence type="ECO:0000313" key="2">
    <source>
        <dbReference type="EMBL" id="KAK9976876.1"/>
    </source>
</evidence>
<dbReference type="Proteomes" id="UP001479290">
    <property type="component" value="Unassembled WGS sequence"/>
</dbReference>
<feature type="region of interest" description="Disordered" evidence="1">
    <location>
        <begin position="64"/>
        <end position="91"/>
    </location>
</feature>
<gene>
    <name evidence="2" type="ORF">ABG768_018697</name>
</gene>
<sequence length="124" mass="13768">EMDVSSDSSSDEAEPQTSSCRTQDSAFTPLLWIITLDRKCTFQRLHESLCCTLDSCSFFPQSAGNLQDEGPQDDGPEDEGLKVSSKKKANQGIRKRIVTHLTKVLASANLCLLFKKVIRIPHLL</sequence>
<proteinExistence type="predicted"/>
<accession>A0AAW2AT34</accession>
<comment type="caution">
    <text evidence="2">The sequence shown here is derived from an EMBL/GenBank/DDBJ whole genome shotgun (WGS) entry which is preliminary data.</text>
</comment>
<feature type="region of interest" description="Disordered" evidence="1">
    <location>
        <begin position="1"/>
        <end position="22"/>
    </location>
</feature>